<dbReference type="Proteomes" id="UP000799428">
    <property type="component" value="Unassembled WGS sequence"/>
</dbReference>
<feature type="compositionally biased region" description="Polar residues" evidence="1">
    <location>
        <begin position="57"/>
        <end position="69"/>
    </location>
</feature>
<feature type="region of interest" description="Disordered" evidence="1">
    <location>
        <begin position="622"/>
        <end position="660"/>
    </location>
</feature>
<accession>A0A6G1KIM3</accession>
<dbReference type="OrthoDB" id="3792198at2759"/>
<evidence type="ECO:0000313" key="3">
    <source>
        <dbReference type="Proteomes" id="UP000799428"/>
    </source>
</evidence>
<evidence type="ECO:0000313" key="2">
    <source>
        <dbReference type="EMBL" id="KAF2712395.1"/>
    </source>
</evidence>
<feature type="compositionally biased region" description="Basic and acidic residues" evidence="1">
    <location>
        <begin position="802"/>
        <end position="812"/>
    </location>
</feature>
<reference evidence="2" key="1">
    <citation type="journal article" date="2020" name="Stud. Mycol.">
        <title>101 Dothideomycetes genomes: a test case for predicting lifestyles and emergence of pathogens.</title>
        <authorList>
            <person name="Haridas S."/>
            <person name="Albert R."/>
            <person name="Binder M."/>
            <person name="Bloem J."/>
            <person name="Labutti K."/>
            <person name="Salamov A."/>
            <person name="Andreopoulos B."/>
            <person name="Baker S."/>
            <person name="Barry K."/>
            <person name="Bills G."/>
            <person name="Bluhm B."/>
            <person name="Cannon C."/>
            <person name="Castanera R."/>
            <person name="Culley D."/>
            <person name="Daum C."/>
            <person name="Ezra D."/>
            <person name="Gonzalez J."/>
            <person name="Henrissat B."/>
            <person name="Kuo A."/>
            <person name="Liang C."/>
            <person name="Lipzen A."/>
            <person name="Lutzoni F."/>
            <person name="Magnuson J."/>
            <person name="Mondo S."/>
            <person name="Nolan M."/>
            <person name="Ohm R."/>
            <person name="Pangilinan J."/>
            <person name="Park H.-J."/>
            <person name="Ramirez L."/>
            <person name="Alfaro M."/>
            <person name="Sun H."/>
            <person name="Tritt A."/>
            <person name="Yoshinaga Y."/>
            <person name="Zwiers L.-H."/>
            <person name="Turgeon B."/>
            <person name="Goodwin S."/>
            <person name="Spatafora J."/>
            <person name="Crous P."/>
            <person name="Grigoriev I."/>
        </authorList>
    </citation>
    <scope>NUCLEOTIDE SEQUENCE</scope>
    <source>
        <strain evidence="2">CBS 279.74</strain>
    </source>
</reference>
<feature type="compositionally biased region" description="Basic and acidic residues" evidence="1">
    <location>
        <begin position="24"/>
        <end position="39"/>
    </location>
</feature>
<name>A0A6G1KIM3_9PLEO</name>
<feature type="region of interest" description="Disordered" evidence="1">
    <location>
        <begin position="24"/>
        <end position="75"/>
    </location>
</feature>
<feature type="compositionally biased region" description="Polar residues" evidence="1">
    <location>
        <begin position="474"/>
        <end position="495"/>
    </location>
</feature>
<feature type="region of interest" description="Disordered" evidence="1">
    <location>
        <begin position="802"/>
        <end position="903"/>
    </location>
</feature>
<proteinExistence type="predicted"/>
<dbReference type="EMBL" id="MU005766">
    <property type="protein sequence ID" value="KAF2712395.1"/>
    <property type="molecule type" value="Genomic_DNA"/>
</dbReference>
<feature type="region of interest" description="Disordered" evidence="1">
    <location>
        <begin position="563"/>
        <end position="588"/>
    </location>
</feature>
<sequence>MSYIIEDEIDWSDGSLDQDPAVEDKKLQQEAAAHDEPVDLPRPAYPPNEPFAFPRATQRSPQTRNSSCDHNTRRVGARAFPSKRGVRLIHRQPTKDELSKFALYQANQKTYEAMFLRTFVNHALHPSRLDLKNCLSSNPDAISRIEDYLKAVSSNVSQITNKMIWNAHFKSTNLLAKNEQDQLPFINVDSFKDGLFQDFGPESSSPVVQKMNQSWHRVYNASSMVKHSLVNYPIATHRSPLEDVKEAATQNLLDGKGLPIGRVIKPPTRKSVGIGNARHNPKASLQYRRLYSRSPTDVPADTALSNTVPSVLEQLVAQSNVNTDVPLGGQGITHLEALVAQYDPDVVMQDAEPEPAPKEEHWRTKLMNQHKRLLAGKRLRSSHQPSEEQLPEDIKSIVARAIERGFLQPPVAEAQRKLNILAAKEKVNLASTVTKEGDSVVTGPLTQSKPATASVIPSRKKKQPGEPPRKKSKTTAATTQGRTDCTLSLHPSGSKTLEPHQALPPNAYFTRTDDGEKPVWRCGIKHAMGYYYNAGDRRNCVGCFTSSTDNPKAKQMDFYMPSRSSSFQNAPGIEWKPSKDHGKVRRSSHLSHNSIAKIAYWTAIKAGFTTDEAGQKGREAVLEHLRPKPKPEPIREPTPEPEPEPVDLGPHPSGSKTMEHGQSIPNCYYFEKKERHEELAWRCDSGHALGRYYMSGDKSTCPGCGSSITGLAKKTRMDFYMPSGKFVRQDAPGLVVYHPRKPYKTSKQKRQDYKQDKTKVYYSHNQICTKYYWDTVVEDGLDHDTALERAVEKTKAVLDAKDEAGLAKRELTEEGASDEPEPDTQSTPASGGQTPQPQGGLRRNSDRGLLISLNPRKRGRGEPDSDSEDDREGELVECAPEEEPAVDVADSSSDDESSSSDSE</sequence>
<feature type="compositionally biased region" description="Polar residues" evidence="1">
    <location>
        <begin position="823"/>
        <end position="837"/>
    </location>
</feature>
<protein>
    <submittedName>
        <fullName evidence="2">Uncharacterized protein</fullName>
    </submittedName>
</protein>
<evidence type="ECO:0000256" key="1">
    <source>
        <dbReference type="SAM" id="MobiDB-lite"/>
    </source>
</evidence>
<organism evidence="2 3">
    <name type="scientific">Pleomassaria siparia CBS 279.74</name>
    <dbReference type="NCBI Taxonomy" id="1314801"/>
    <lineage>
        <taxon>Eukaryota</taxon>
        <taxon>Fungi</taxon>
        <taxon>Dikarya</taxon>
        <taxon>Ascomycota</taxon>
        <taxon>Pezizomycotina</taxon>
        <taxon>Dothideomycetes</taxon>
        <taxon>Pleosporomycetidae</taxon>
        <taxon>Pleosporales</taxon>
        <taxon>Pleomassariaceae</taxon>
        <taxon>Pleomassaria</taxon>
    </lineage>
</organism>
<gene>
    <name evidence="2" type="ORF">K504DRAFT_203589</name>
</gene>
<feature type="region of interest" description="Disordered" evidence="1">
    <location>
        <begin position="439"/>
        <end position="510"/>
    </location>
</feature>
<feature type="compositionally biased region" description="Acidic residues" evidence="1">
    <location>
        <begin position="813"/>
        <end position="822"/>
    </location>
</feature>
<feature type="compositionally biased region" description="Basic and acidic residues" evidence="1">
    <location>
        <begin position="622"/>
        <end position="638"/>
    </location>
</feature>
<dbReference type="AlphaFoldDB" id="A0A6G1KIM3"/>
<feature type="compositionally biased region" description="Acidic residues" evidence="1">
    <location>
        <begin position="892"/>
        <end position="903"/>
    </location>
</feature>
<keyword evidence="3" id="KW-1185">Reference proteome</keyword>